<feature type="binding site" evidence="17">
    <location>
        <position position="177"/>
    </location>
    <ligand>
        <name>NADP(+)</name>
        <dbReference type="ChEBI" id="CHEBI:58349"/>
    </ligand>
</feature>
<dbReference type="GO" id="GO:0008835">
    <property type="term" value="F:diaminohydroxyphosphoribosylaminopyrimidine deaminase activity"/>
    <property type="evidence" value="ECO:0007669"/>
    <property type="project" value="UniProtKB-EC"/>
</dbReference>
<dbReference type="UniPathway" id="UPA00275">
    <property type="reaction ID" value="UER00401"/>
</dbReference>
<evidence type="ECO:0000256" key="17">
    <source>
        <dbReference type="PIRSR" id="PIRSR006769-2"/>
    </source>
</evidence>
<dbReference type="EMBL" id="LSGP01000013">
    <property type="protein sequence ID" value="KYZ77612.1"/>
    <property type="molecule type" value="Genomic_DNA"/>
</dbReference>
<dbReference type="PANTHER" id="PTHR38011:SF7">
    <property type="entry name" value="2,5-DIAMINO-6-RIBOSYLAMINO-4(3H)-PYRIMIDINONE 5'-PHOSPHATE REDUCTASE"/>
    <property type="match status" value="1"/>
</dbReference>
<feature type="binding site" evidence="18">
    <location>
        <position position="91"/>
    </location>
    <ligand>
        <name>Zn(2+)</name>
        <dbReference type="ChEBI" id="CHEBI:29105"/>
        <note>catalytic</note>
    </ligand>
</feature>
<dbReference type="EC" id="1.1.1.193" evidence="15"/>
<evidence type="ECO:0000256" key="16">
    <source>
        <dbReference type="PIRSR" id="PIRSR006769-1"/>
    </source>
</evidence>
<dbReference type="RefSeq" id="WP_066240289.1">
    <property type="nucleotide sequence ID" value="NZ_LSGP01000013.1"/>
</dbReference>
<feature type="binding site" evidence="17">
    <location>
        <position position="214"/>
    </location>
    <ligand>
        <name>substrate</name>
    </ligand>
</feature>
<feature type="binding site" evidence="17">
    <location>
        <position position="228"/>
    </location>
    <ligand>
        <name>NADP(+)</name>
        <dbReference type="ChEBI" id="CHEBI:58349"/>
    </ligand>
</feature>
<dbReference type="InterPro" id="IPR024072">
    <property type="entry name" value="DHFR-like_dom_sf"/>
</dbReference>
<feature type="binding site" evidence="17">
    <location>
        <position position="191"/>
    </location>
    <ligand>
        <name>substrate</name>
    </ligand>
</feature>
<dbReference type="InterPro" id="IPR011549">
    <property type="entry name" value="RibD_C"/>
</dbReference>
<dbReference type="FunFam" id="3.40.140.10:FF:000025">
    <property type="entry name" value="Riboflavin biosynthesis protein RibD"/>
    <property type="match status" value="1"/>
</dbReference>
<keyword evidence="11 15" id="KW-0560">Oxidoreductase</keyword>
<evidence type="ECO:0000256" key="4">
    <source>
        <dbReference type="ARBA" id="ARBA00005259"/>
    </source>
</evidence>
<dbReference type="GO" id="GO:0008270">
    <property type="term" value="F:zinc ion binding"/>
    <property type="evidence" value="ECO:0007669"/>
    <property type="project" value="InterPro"/>
</dbReference>
<dbReference type="NCBIfam" id="TIGR00326">
    <property type="entry name" value="eubact_ribD"/>
    <property type="match status" value="1"/>
</dbReference>
<keyword evidence="6 15" id="KW-0686">Riboflavin biosynthesis</keyword>
<comment type="pathway">
    <text evidence="2 15">Cofactor biosynthesis; riboflavin biosynthesis; 5-amino-6-(D-ribitylamino)uracil from GTP: step 2/4.</text>
</comment>
<evidence type="ECO:0000256" key="15">
    <source>
        <dbReference type="PIRNR" id="PIRNR006769"/>
    </source>
</evidence>
<feature type="binding site" evidence="17">
    <location>
        <position position="299"/>
    </location>
    <ligand>
        <name>substrate</name>
    </ligand>
</feature>
<dbReference type="InterPro" id="IPR016192">
    <property type="entry name" value="APOBEC/CMP_deaminase_Zn-bd"/>
</dbReference>
<dbReference type="STRING" id="1794912.AXX12_03430"/>
<dbReference type="Pfam" id="PF00383">
    <property type="entry name" value="dCMP_cyt_deam_1"/>
    <property type="match status" value="1"/>
</dbReference>
<evidence type="ECO:0000256" key="9">
    <source>
        <dbReference type="ARBA" id="ARBA00022833"/>
    </source>
</evidence>
<organism evidence="20 21">
    <name type="scientific">Anaerosporomusa subterranea</name>
    <dbReference type="NCBI Taxonomy" id="1794912"/>
    <lineage>
        <taxon>Bacteria</taxon>
        <taxon>Bacillati</taxon>
        <taxon>Bacillota</taxon>
        <taxon>Negativicutes</taxon>
        <taxon>Acetonemataceae</taxon>
        <taxon>Anaerosporomusa</taxon>
    </lineage>
</organism>
<evidence type="ECO:0000256" key="18">
    <source>
        <dbReference type="PIRSR" id="PIRSR006769-3"/>
    </source>
</evidence>
<comment type="pathway">
    <text evidence="3 15">Cofactor biosynthesis; riboflavin biosynthesis; 5-amino-6-(D-ribitylamino)uracil from GTP: step 3/4.</text>
</comment>
<gene>
    <name evidence="20" type="ORF">AXX12_03430</name>
</gene>
<comment type="similarity">
    <text evidence="4 15">In the N-terminal section; belongs to the cytidine and deoxycytidylate deaminase family.</text>
</comment>
<dbReference type="GO" id="GO:0009231">
    <property type="term" value="P:riboflavin biosynthetic process"/>
    <property type="evidence" value="ECO:0007669"/>
    <property type="project" value="UniProtKB-UniPathway"/>
</dbReference>
<dbReference type="NCBIfam" id="TIGR00227">
    <property type="entry name" value="ribD_Cterm"/>
    <property type="match status" value="1"/>
</dbReference>
<accession>A0A154BUK9</accession>
<dbReference type="SUPFAM" id="SSF53597">
    <property type="entry name" value="Dihydrofolate reductase-like"/>
    <property type="match status" value="1"/>
</dbReference>
<dbReference type="GO" id="GO:0050661">
    <property type="term" value="F:NADP binding"/>
    <property type="evidence" value="ECO:0007669"/>
    <property type="project" value="InterPro"/>
</dbReference>
<evidence type="ECO:0000259" key="19">
    <source>
        <dbReference type="PROSITE" id="PS51747"/>
    </source>
</evidence>
<dbReference type="SUPFAM" id="SSF53927">
    <property type="entry name" value="Cytidine deaminase-like"/>
    <property type="match status" value="1"/>
</dbReference>
<dbReference type="Proteomes" id="UP000076268">
    <property type="component" value="Unassembled WGS sequence"/>
</dbReference>
<dbReference type="InterPro" id="IPR004794">
    <property type="entry name" value="Eubact_RibD"/>
</dbReference>
<evidence type="ECO:0000256" key="1">
    <source>
        <dbReference type="ARBA" id="ARBA00002151"/>
    </source>
</evidence>
<comment type="caution">
    <text evidence="20">The sequence shown here is derived from an EMBL/GenBank/DDBJ whole genome shotgun (WGS) entry which is preliminary data.</text>
</comment>
<feature type="binding site" evidence="18">
    <location>
        <position position="82"/>
    </location>
    <ligand>
        <name>Zn(2+)</name>
        <dbReference type="ChEBI" id="CHEBI:29105"/>
        <note>catalytic</note>
    </ligand>
</feature>
<dbReference type="PIRSF" id="PIRSF006769">
    <property type="entry name" value="RibD"/>
    <property type="match status" value="1"/>
</dbReference>
<dbReference type="InterPro" id="IPR002125">
    <property type="entry name" value="CMP_dCMP_dom"/>
</dbReference>
<dbReference type="CDD" id="cd01284">
    <property type="entry name" value="Riboflavin_deaminase-reductase"/>
    <property type="match status" value="1"/>
</dbReference>
<dbReference type="InterPro" id="IPR002734">
    <property type="entry name" value="RibDG_C"/>
</dbReference>
<evidence type="ECO:0000256" key="2">
    <source>
        <dbReference type="ARBA" id="ARBA00004882"/>
    </source>
</evidence>
<keyword evidence="12" id="KW-0511">Multifunctional enzyme</keyword>
<dbReference type="Pfam" id="PF01872">
    <property type="entry name" value="RibD_C"/>
    <property type="match status" value="1"/>
</dbReference>
<feature type="binding site" evidence="18">
    <location>
        <position position="57"/>
    </location>
    <ligand>
        <name>Zn(2+)</name>
        <dbReference type="ChEBI" id="CHEBI:29105"/>
        <note>catalytic</note>
    </ligand>
</feature>
<protein>
    <recommendedName>
        <fullName evidence="15">Riboflavin biosynthesis protein RibD</fullName>
    </recommendedName>
    <domain>
        <recommendedName>
            <fullName evidence="15">Diaminohydroxyphosphoribosylaminopyrimidine deaminase</fullName>
            <shortName evidence="15">DRAP deaminase</shortName>
            <ecNumber evidence="15">3.5.4.26</ecNumber>
        </recommendedName>
        <alternativeName>
            <fullName evidence="15">Riboflavin-specific deaminase</fullName>
        </alternativeName>
    </domain>
    <domain>
        <recommendedName>
            <fullName evidence="15">5-amino-6-(5-phosphoribosylamino)uracil reductase</fullName>
            <ecNumber evidence="15">1.1.1.193</ecNumber>
        </recommendedName>
        <alternativeName>
            <fullName evidence="15">HTP reductase</fullName>
        </alternativeName>
    </domain>
</protein>
<feature type="binding site" evidence="17">
    <location>
        <position position="161"/>
    </location>
    <ligand>
        <name>NADP(+)</name>
        <dbReference type="ChEBI" id="CHEBI:58349"/>
    </ligand>
</feature>
<evidence type="ECO:0000256" key="6">
    <source>
        <dbReference type="ARBA" id="ARBA00022619"/>
    </source>
</evidence>
<keyword evidence="10 15" id="KW-0521">NADP</keyword>
<evidence type="ECO:0000256" key="3">
    <source>
        <dbReference type="ARBA" id="ARBA00004910"/>
    </source>
</evidence>
<evidence type="ECO:0000256" key="14">
    <source>
        <dbReference type="ARBA" id="ARBA00049886"/>
    </source>
</evidence>
<feature type="active site" description="Proton donor" evidence="16">
    <location>
        <position position="59"/>
    </location>
</feature>
<dbReference type="PANTHER" id="PTHR38011">
    <property type="entry name" value="DIHYDROFOLATE REDUCTASE FAMILY PROTEIN (AFU_ORTHOLOGUE AFUA_8G06820)"/>
    <property type="match status" value="1"/>
</dbReference>
<sequence>MTGLDILAQDEYYMDLALKLARNGYGRTSPNPMVGALVVRDGNIVGQGWHQKAGTAHAEIHAMRDAGALTAGATLYVTLEPCCHHGRTGPCTDAIIHSRIRRVVFAMTDPNPCVAGCGAGMLRQAGIEVTEGVLACEAAKLNEAFIKYIATGLPFTAIKMAMTLDGKTVTASGHSQWITGEASRHRVHKLRDQFDAVLVGVGTVLADNPQLTVRHIQGRNPVRVVVDSHARTPLDSLLITDKAAHTIIAVSQNAPSDRLKAYADADIEVVQLPTGPSGIDLRALFRYLAQKGLASVLVEGGATINASIIQENLVDSVFWFIAPKLVGGVRAPGPIGGTGVARLEDAAELEDIELELVGNDLLITGYLTTREGRNVYRDCGRIRDSQECDDQSAIS</sequence>
<keyword evidence="21" id="KW-1185">Reference proteome</keyword>
<dbReference type="AlphaFoldDB" id="A0A154BUK9"/>
<reference evidence="20 21" key="1">
    <citation type="submission" date="2016-02" db="EMBL/GenBank/DDBJ databases">
        <title>Anaerosporomusa subterraneum gen. nov., sp. nov., a spore-forming obligate anaerobe isolated from saprolite.</title>
        <authorList>
            <person name="Choi J.K."/>
            <person name="Shah M."/>
            <person name="Yee N."/>
        </authorList>
    </citation>
    <scope>NUCLEOTIDE SEQUENCE [LARGE SCALE GENOMIC DNA]</scope>
    <source>
        <strain evidence="20 21">RU4</strain>
    </source>
</reference>
<comment type="similarity">
    <text evidence="5 15">In the C-terminal section; belongs to the HTP reductase family.</text>
</comment>
<evidence type="ECO:0000256" key="12">
    <source>
        <dbReference type="ARBA" id="ARBA00023268"/>
    </source>
</evidence>
<proteinExistence type="inferred from homology"/>
<keyword evidence="7 15" id="KW-0479">Metal-binding</keyword>
<evidence type="ECO:0000256" key="7">
    <source>
        <dbReference type="ARBA" id="ARBA00022723"/>
    </source>
</evidence>
<dbReference type="InterPro" id="IPR016193">
    <property type="entry name" value="Cytidine_deaminase-like"/>
</dbReference>
<dbReference type="GO" id="GO:0008703">
    <property type="term" value="F:5-amino-6-(5-phosphoribosylamino)uracil reductase activity"/>
    <property type="evidence" value="ECO:0007669"/>
    <property type="project" value="UniProtKB-EC"/>
</dbReference>
<dbReference type="OrthoDB" id="9800865at2"/>
<feature type="binding site" evidence="17">
    <location>
        <position position="175"/>
    </location>
    <ligand>
        <name>substrate</name>
    </ligand>
</feature>
<evidence type="ECO:0000256" key="10">
    <source>
        <dbReference type="ARBA" id="ARBA00022857"/>
    </source>
</evidence>
<comment type="catalytic activity">
    <reaction evidence="13 15">
        <text>5-amino-6-(5-phospho-D-ribitylamino)uracil + NADP(+) = 5-amino-6-(5-phospho-D-ribosylamino)uracil + NADPH + H(+)</text>
        <dbReference type="Rhea" id="RHEA:17845"/>
        <dbReference type="ChEBI" id="CHEBI:15378"/>
        <dbReference type="ChEBI" id="CHEBI:57783"/>
        <dbReference type="ChEBI" id="CHEBI:58349"/>
        <dbReference type="ChEBI" id="CHEBI:58421"/>
        <dbReference type="ChEBI" id="CHEBI:58453"/>
        <dbReference type="EC" id="1.1.1.193"/>
    </reaction>
</comment>
<keyword evidence="8 15" id="KW-0378">Hydrolase</keyword>
<dbReference type="PROSITE" id="PS51747">
    <property type="entry name" value="CYT_DCMP_DEAMINASES_2"/>
    <property type="match status" value="1"/>
</dbReference>
<comment type="function">
    <text evidence="1 15">Converts 2,5-diamino-6-(ribosylamino)-4(3h)-pyrimidinone 5'-phosphate into 5-amino-6-(ribosylamino)-2,4(1h,3h)-pyrimidinedione 5'-phosphate.</text>
</comment>
<keyword evidence="9 15" id="KW-0862">Zinc</keyword>
<evidence type="ECO:0000256" key="8">
    <source>
        <dbReference type="ARBA" id="ARBA00022801"/>
    </source>
</evidence>
<dbReference type="Gene3D" id="3.40.140.10">
    <property type="entry name" value="Cytidine Deaminase, domain 2"/>
    <property type="match status" value="1"/>
</dbReference>
<dbReference type="PROSITE" id="PS00903">
    <property type="entry name" value="CYT_DCMP_DEAMINASES_1"/>
    <property type="match status" value="1"/>
</dbReference>
<feature type="binding site" evidence="17">
    <location>
        <begin position="301"/>
        <end position="307"/>
    </location>
    <ligand>
        <name>NADP(+)</name>
        <dbReference type="ChEBI" id="CHEBI:58349"/>
    </ligand>
</feature>
<evidence type="ECO:0000256" key="5">
    <source>
        <dbReference type="ARBA" id="ARBA00007417"/>
    </source>
</evidence>
<name>A0A154BUK9_ANASB</name>
<feature type="domain" description="CMP/dCMP-type deaminase" evidence="19">
    <location>
        <begin position="8"/>
        <end position="130"/>
    </location>
</feature>
<dbReference type="Gene3D" id="3.40.430.10">
    <property type="entry name" value="Dihydrofolate Reductase, subunit A"/>
    <property type="match status" value="1"/>
</dbReference>
<evidence type="ECO:0000256" key="11">
    <source>
        <dbReference type="ARBA" id="ARBA00023002"/>
    </source>
</evidence>
<comment type="cofactor">
    <cofactor evidence="15 18">
        <name>Zn(2+)</name>
        <dbReference type="ChEBI" id="CHEBI:29105"/>
    </cofactor>
    <text evidence="15 18">Binds 1 zinc ion.</text>
</comment>
<dbReference type="EC" id="3.5.4.26" evidence="15"/>
<dbReference type="InterPro" id="IPR050765">
    <property type="entry name" value="Riboflavin_Biosynth_HTPR"/>
</dbReference>
<feature type="binding site" evidence="17">
    <location>
        <position position="203"/>
    </location>
    <ligand>
        <name>substrate</name>
    </ligand>
</feature>
<feature type="binding site" evidence="17">
    <location>
        <position position="211"/>
    </location>
    <ligand>
        <name>substrate</name>
    </ligand>
</feature>
<comment type="catalytic activity">
    <reaction evidence="14 15">
        <text>2,5-diamino-6-hydroxy-4-(5-phosphoribosylamino)-pyrimidine + H2O + H(+) = 5-amino-6-(5-phospho-D-ribosylamino)uracil + NH4(+)</text>
        <dbReference type="Rhea" id="RHEA:21868"/>
        <dbReference type="ChEBI" id="CHEBI:15377"/>
        <dbReference type="ChEBI" id="CHEBI:15378"/>
        <dbReference type="ChEBI" id="CHEBI:28938"/>
        <dbReference type="ChEBI" id="CHEBI:58453"/>
        <dbReference type="ChEBI" id="CHEBI:58614"/>
        <dbReference type="EC" id="3.5.4.26"/>
    </reaction>
</comment>
<evidence type="ECO:0000313" key="20">
    <source>
        <dbReference type="EMBL" id="KYZ77612.1"/>
    </source>
</evidence>
<evidence type="ECO:0000256" key="13">
    <source>
        <dbReference type="ARBA" id="ARBA00049861"/>
    </source>
</evidence>
<evidence type="ECO:0000313" key="21">
    <source>
        <dbReference type="Proteomes" id="UP000076268"/>
    </source>
</evidence>
<feature type="binding site" evidence="17">
    <location>
        <position position="207"/>
    </location>
    <ligand>
        <name>NADP(+)</name>
        <dbReference type="ChEBI" id="CHEBI:58349"/>
    </ligand>
</feature>